<keyword evidence="4" id="KW-1185">Reference proteome</keyword>
<dbReference type="AlphaFoldDB" id="A0A8J2RUM6"/>
<dbReference type="PROSITE" id="PS00297">
    <property type="entry name" value="HSP70_1"/>
    <property type="match status" value="1"/>
</dbReference>
<proteinExistence type="predicted"/>
<sequence length="82" mass="8629">MGHYSIKIVLILVILVAVAYTMEKANDPAMVDLGTTGSVVGTVSESVVPDLNLAEHKRRNTEVLRHGHSSGGGGGGSSEERR</sequence>
<evidence type="ECO:0000256" key="1">
    <source>
        <dbReference type="SAM" id="MobiDB-lite"/>
    </source>
</evidence>
<gene>
    <name evidence="3" type="ORF">DGAL_LOCUS9804</name>
</gene>
<feature type="signal peptide" evidence="2">
    <location>
        <begin position="1"/>
        <end position="21"/>
    </location>
</feature>
<comment type="caution">
    <text evidence="3">The sequence shown here is derived from an EMBL/GenBank/DDBJ whole genome shotgun (WGS) entry which is preliminary data.</text>
</comment>
<protein>
    <recommendedName>
        <fullName evidence="5">Secreted protein</fullName>
    </recommendedName>
</protein>
<dbReference type="InterPro" id="IPR018181">
    <property type="entry name" value="Heat_shock_70_CS"/>
</dbReference>
<name>A0A8J2RUM6_9CRUS</name>
<accession>A0A8J2RUM6</accession>
<evidence type="ECO:0000256" key="2">
    <source>
        <dbReference type="SAM" id="SignalP"/>
    </source>
</evidence>
<evidence type="ECO:0000313" key="3">
    <source>
        <dbReference type="EMBL" id="CAH0106647.1"/>
    </source>
</evidence>
<dbReference type="EMBL" id="CAKKLH010000224">
    <property type="protein sequence ID" value="CAH0106647.1"/>
    <property type="molecule type" value="Genomic_DNA"/>
</dbReference>
<feature type="compositionally biased region" description="Gly residues" evidence="1">
    <location>
        <begin position="69"/>
        <end position="82"/>
    </location>
</feature>
<feature type="chain" id="PRO_5035231555" description="Secreted protein" evidence="2">
    <location>
        <begin position="22"/>
        <end position="82"/>
    </location>
</feature>
<dbReference type="Proteomes" id="UP000789390">
    <property type="component" value="Unassembled WGS sequence"/>
</dbReference>
<keyword evidence="2" id="KW-0732">Signal</keyword>
<feature type="region of interest" description="Disordered" evidence="1">
    <location>
        <begin position="54"/>
        <end position="82"/>
    </location>
</feature>
<organism evidence="3 4">
    <name type="scientific">Daphnia galeata</name>
    <dbReference type="NCBI Taxonomy" id="27404"/>
    <lineage>
        <taxon>Eukaryota</taxon>
        <taxon>Metazoa</taxon>
        <taxon>Ecdysozoa</taxon>
        <taxon>Arthropoda</taxon>
        <taxon>Crustacea</taxon>
        <taxon>Branchiopoda</taxon>
        <taxon>Diplostraca</taxon>
        <taxon>Cladocera</taxon>
        <taxon>Anomopoda</taxon>
        <taxon>Daphniidae</taxon>
        <taxon>Daphnia</taxon>
    </lineage>
</organism>
<evidence type="ECO:0000313" key="4">
    <source>
        <dbReference type="Proteomes" id="UP000789390"/>
    </source>
</evidence>
<evidence type="ECO:0008006" key="5">
    <source>
        <dbReference type="Google" id="ProtNLM"/>
    </source>
</evidence>
<reference evidence="3" key="1">
    <citation type="submission" date="2021-11" db="EMBL/GenBank/DDBJ databases">
        <authorList>
            <person name="Schell T."/>
        </authorList>
    </citation>
    <scope>NUCLEOTIDE SEQUENCE</scope>
    <source>
        <strain evidence="3">M5</strain>
    </source>
</reference>